<evidence type="ECO:0000256" key="2">
    <source>
        <dbReference type="ARBA" id="ARBA00023315"/>
    </source>
</evidence>
<protein>
    <submittedName>
        <fullName evidence="4">GNAT family N-acetyltransferase</fullName>
    </submittedName>
</protein>
<dbReference type="PROSITE" id="PS51186">
    <property type="entry name" value="GNAT"/>
    <property type="match status" value="1"/>
</dbReference>
<dbReference type="Gene3D" id="3.40.630.30">
    <property type="match status" value="1"/>
</dbReference>
<evidence type="ECO:0000259" key="3">
    <source>
        <dbReference type="PROSITE" id="PS51186"/>
    </source>
</evidence>
<keyword evidence="1 4" id="KW-0808">Transferase</keyword>
<dbReference type="PANTHER" id="PTHR43420">
    <property type="entry name" value="ACETYLTRANSFERASE"/>
    <property type="match status" value="1"/>
</dbReference>
<dbReference type="Proteomes" id="UP000437638">
    <property type="component" value="Unassembled WGS sequence"/>
</dbReference>
<keyword evidence="5" id="KW-1185">Reference proteome</keyword>
<organism evidence="4 5">
    <name type="scientific">Vreelandella zhuhanensis</name>
    <dbReference type="NCBI Taxonomy" id="2684210"/>
    <lineage>
        <taxon>Bacteria</taxon>
        <taxon>Pseudomonadati</taxon>
        <taxon>Pseudomonadota</taxon>
        <taxon>Gammaproteobacteria</taxon>
        <taxon>Oceanospirillales</taxon>
        <taxon>Halomonadaceae</taxon>
        <taxon>Vreelandella</taxon>
    </lineage>
</organism>
<accession>A0A7X3GYR0</accession>
<name>A0A7X3GYR0_9GAMM</name>
<evidence type="ECO:0000256" key="1">
    <source>
        <dbReference type="ARBA" id="ARBA00022679"/>
    </source>
</evidence>
<comment type="caution">
    <text evidence="4">The sequence shown here is derived from an EMBL/GenBank/DDBJ whole genome shotgun (WGS) entry which is preliminary data.</text>
</comment>
<dbReference type="RefSeq" id="WP_160417568.1">
    <property type="nucleotide sequence ID" value="NZ_WTKP01000002.1"/>
</dbReference>
<dbReference type="GO" id="GO:0016747">
    <property type="term" value="F:acyltransferase activity, transferring groups other than amino-acyl groups"/>
    <property type="evidence" value="ECO:0007669"/>
    <property type="project" value="InterPro"/>
</dbReference>
<sequence length="152" mass="16313">MIIELSSEHLEALLALEAEAGSGASANQLATALADADCRLIGVWQGAQLGGYALLARLPFDAELQALGVSPLHRRKGLGQGLLEEVASIAEAWQSERLLLEVRAGNTAAVTLYHRCGFQLDGRRKGYYSSRSGREDALLMSRVLLPMAPNLL</sequence>
<dbReference type="InterPro" id="IPR016181">
    <property type="entry name" value="Acyl_CoA_acyltransferase"/>
</dbReference>
<gene>
    <name evidence="4" type="ORF">GPM19_04000</name>
</gene>
<proteinExistence type="predicted"/>
<dbReference type="InterPro" id="IPR050680">
    <property type="entry name" value="YpeA/RimI_acetyltransf"/>
</dbReference>
<keyword evidence="2" id="KW-0012">Acyltransferase</keyword>
<reference evidence="4 5" key="1">
    <citation type="submission" date="2019-12" db="EMBL/GenBank/DDBJ databases">
        <title>Halomonas rutogse sp. nov. isolated from two lakes on Tibetan Plateau.</title>
        <authorList>
            <person name="Gao P."/>
        </authorList>
    </citation>
    <scope>NUCLEOTIDE SEQUENCE [LARGE SCALE GENOMIC DNA]</scope>
    <source>
        <strain evidence="4 5">ZH2S</strain>
    </source>
</reference>
<dbReference type="CDD" id="cd04301">
    <property type="entry name" value="NAT_SF"/>
    <property type="match status" value="1"/>
</dbReference>
<dbReference type="AlphaFoldDB" id="A0A7X3GYR0"/>
<evidence type="ECO:0000313" key="4">
    <source>
        <dbReference type="EMBL" id="MWJ27377.1"/>
    </source>
</evidence>
<feature type="domain" description="N-acetyltransferase" evidence="3">
    <location>
        <begin position="1"/>
        <end position="145"/>
    </location>
</feature>
<dbReference type="InterPro" id="IPR000182">
    <property type="entry name" value="GNAT_dom"/>
</dbReference>
<dbReference type="EMBL" id="WTKP01000002">
    <property type="protein sequence ID" value="MWJ27377.1"/>
    <property type="molecule type" value="Genomic_DNA"/>
</dbReference>
<evidence type="ECO:0000313" key="5">
    <source>
        <dbReference type="Proteomes" id="UP000437638"/>
    </source>
</evidence>
<dbReference type="PANTHER" id="PTHR43420:SF44">
    <property type="entry name" value="ACETYLTRANSFERASE YPEA"/>
    <property type="match status" value="1"/>
</dbReference>
<dbReference type="Pfam" id="PF00583">
    <property type="entry name" value="Acetyltransf_1"/>
    <property type="match status" value="1"/>
</dbReference>
<dbReference type="SUPFAM" id="SSF55729">
    <property type="entry name" value="Acyl-CoA N-acyltransferases (Nat)"/>
    <property type="match status" value="1"/>
</dbReference>